<dbReference type="SUPFAM" id="SSF54001">
    <property type="entry name" value="Cysteine proteinases"/>
    <property type="match status" value="1"/>
</dbReference>
<dbReference type="InterPro" id="IPR024544">
    <property type="entry name" value="DUF3858"/>
</dbReference>
<dbReference type="Gene3D" id="2.60.120.1130">
    <property type="match status" value="1"/>
</dbReference>
<comment type="caution">
    <text evidence="3">The sequence shown here is derived from an EMBL/GenBank/DDBJ whole genome shotgun (WGS) entry which is preliminary data.</text>
</comment>
<dbReference type="RefSeq" id="WP_142087221.1">
    <property type="nucleotide sequence ID" value="NZ_SZUV01000001.1"/>
</dbReference>
<proteinExistence type="predicted"/>
<evidence type="ECO:0008006" key="5">
    <source>
        <dbReference type="Google" id="ProtNLM"/>
    </source>
</evidence>
<dbReference type="AlphaFoldDB" id="A0A543Q4G2"/>
<feature type="domain" description="DUF3857" evidence="1">
    <location>
        <begin position="69"/>
        <end position="208"/>
    </location>
</feature>
<dbReference type="Pfam" id="PF12969">
    <property type="entry name" value="DUF3857"/>
    <property type="match status" value="1"/>
</dbReference>
<sequence length="649" mass="71744">MLLLKSVQRALMVLGGAGLLSGTLLGSLAQAGTTVSGNSNAPFIPINEKQSGTPLRILKNHVNVTVQSSGLFTERDHQVLELLNPALETMINPYQIQYSADMAKLRVLRAWVSTPSGQKYVVPASAIFVRPEPMAAGAPMYSHAKVLSIVLPKLGKKDQLHIITEKTQTTPYFAGQFSQLWEMPVSQSARNFRIDITAPRNMHLRAAKTGNWIVTQHTRGKLIHISARMAVHHARYPGPSTVDERQFSPLFEVSTFPSWAAVGKAYWSRAADKAAVTPIVQKTADTASHGLQGWDAEKALYTWDSHHIRYVGLELGVGGYVPISASKTLETRYGDCKAHATLLQALFNARGFKLYPTLINWNNVFTLPPLPTPFWFNHAIDYAPQRHLFLDSTGTYETPGQLAIGERDKPSIVTGPHPRVVTTPGAEPDANQLDYAADVTLHQNGDLSGVAKMQTKGWWAWMYRQTFASIPPSAYHRVMNTLLLPDGGGSGTFVPGNPDILDQPFAVTAHWHTVAYTHVGDHISFPIPSGPYLTPGLSATARPMEALTRVIGPLQRQHPVTTYLGGIHWTTTIHLPSGYQVQYLPPAQQLHNQAGRFTYNLTLQEQSVIVHYTLQLQRVVYNPQQYPALRKLLKLDYAAQQSPIILVRQ</sequence>
<dbReference type="EMBL" id="SZUV01000001">
    <property type="protein sequence ID" value="TQN51221.1"/>
    <property type="molecule type" value="Genomic_DNA"/>
</dbReference>
<evidence type="ECO:0000259" key="1">
    <source>
        <dbReference type="Pfam" id="PF12969"/>
    </source>
</evidence>
<organism evidence="3 4">
    <name type="scientific">Acidithiobacillus thiooxidans ATCC 19377</name>
    <dbReference type="NCBI Taxonomy" id="637390"/>
    <lineage>
        <taxon>Bacteria</taxon>
        <taxon>Pseudomonadati</taxon>
        <taxon>Pseudomonadota</taxon>
        <taxon>Acidithiobacillia</taxon>
        <taxon>Acidithiobacillales</taxon>
        <taxon>Acidithiobacillaceae</taxon>
        <taxon>Acidithiobacillus</taxon>
    </lineage>
</organism>
<gene>
    <name evidence="3" type="ORF">DLNHIDIE_01089</name>
</gene>
<feature type="domain" description="DUF3858" evidence="2">
    <location>
        <begin position="570"/>
        <end position="640"/>
    </location>
</feature>
<reference evidence="3 4" key="1">
    <citation type="submission" date="2019-03" db="EMBL/GenBank/DDBJ databases">
        <title>New insights into Acidothiobacillus thiooxidans sulfur metabolism through coupled gene expression, solution geochemistry, microscopy and spectroscopy analyses.</title>
        <authorList>
            <person name="Camacho D."/>
            <person name="Frazao R."/>
            <person name="Fouillen A."/>
            <person name="Nanci A."/>
            <person name="Lang B.F."/>
            <person name="Apte S.C."/>
            <person name="Baron C."/>
            <person name="Warren L.A."/>
        </authorList>
    </citation>
    <scope>NUCLEOTIDE SEQUENCE [LARGE SCALE GENOMIC DNA]</scope>
    <source>
        <strain evidence="3 4">ATCC 19377</strain>
    </source>
</reference>
<protein>
    <recommendedName>
        <fullName evidence="5">DUF3857 domain-containing protein</fullName>
    </recommendedName>
</protein>
<name>A0A543Q4G2_ACITH</name>
<evidence type="ECO:0000313" key="3">
    <source>
        <dbReference type="EMBL" id="TQN51221.1"/>
    </source>
</evidence>
<dbReference type="InterPro" id="IPR024618">
    <property type="entry name" value="DUF3857"/>
</dbReference>
<accession>A0A543Q4G2</accession>
<dbReference type="Gene3D" id="2.60.40.3140">
    <property type="match status" value="1"/>
</dbReference>
<evidence type="ECO:0000313" key="4">
    <source>
        <dbReference type="Proteomes" id="UP000315403"/>
    </source>
</evidence>
<dbReference type="Gene3D" id="3.10.620.30">
    <property type="match status" value="1"/>
</dbReference>
<dbReference type="Proteomes" id="UP000315403">
    <property type="component" value="Unassembled WGS sequence"/>
</dbReference>
<evidence type="ECO:0000259" key="2">
    <source>
        <dbReference type="Pfam" id="PF12970"/>
    </source>
</evidence>
<dbReference type="InterPro" id="IPR038765">
    <property type="entry name" value="Papain-like_cys_pep_sf"/>
</dbReference>
<dbReference type="Pfam" id="PF12970">
    <property type="entry name" value="DUF3858"/>
    <property type="match status" value="1"/>
</dbReference>